<gene>
    <name evidence="2" type="ORF">DDZ13_08630</name>
</gene>
<comment type="caution">
    <text evidence="2">The sequence shown here is derived from an EMBL/GenBank/DDBJ whole genome shotgun (WGS) entry which is preliminary data.</text>
</comment>
<keyword evidence="1" id="KW-0732">Signal</keyword>
<dbReference type="EMBL" id="QHJQ01000005">
    <property type="protein sequence ID" value="PXA04094.1"/>
    <property type="molecule type" value="Genomic_DNA"/>
</dbReference>
<evidence type="ECO:0000313" key="3">
    <source>
        <dbReference type="Proteomes" id="UP000247099"/>
    </source>
</evidence>
<sequence>MKNTTTGCSRIMLTLISVVSLLLLSACGEKNAESPAAADTQAGSPLDGIRLLDTKPSAAIAVKTARQQLEPGDEAVVFGQIGGVGNPFLEGYAGFVLADTDILFCDEMGDDHCPTPWDACCEDQDALKGARVSVQFVDGEGQILPVSMSGFAGLEGLSHVVVAGKVAQNSTPENLIIKADSLYKGE</sequence>
<feature type="signal peptide" evidence="1">
    <location>
        <begin position="1"/>
        <end position="32"/>
    </location>
</feature>
<dbReference type="Proteomes" id="UP000247099">
    <property type="component" value="Unassembled WGS sequence"/>
</dbReference>
<dbReference type="AlphaFoldDB" id="A0A317ZEZ1"/>
<feature type="chain" id="PRO_5016370821" evidence="1">
    <location>
        <begin position="33"/>
        <end position="186"/>
    </location>
</feature>
<proteinExistence type="predicted"/>
<evidence type="ECO:0000256" key="1">
    <source>
        <dbReference type="SAM" id="SignalP"/>
    </source>
</evidence>
<dbReference type="PROSITE" id="PS51257">
    <property type="entry name" value="PROKAR_LIPOPROTEIN"/>
    <property type="match status" value="1"/>
</dbReference>
<keyword evidence="3" id="KW-1185">Reference proteome</keyword>
<evidence type="ECO:0000313" key="2">
    <source>
        <dbReference type="EMBL" id="PXA04094.1"/>
    </source>
</evidence>
<name>A0A317ZEZ1_9BACT</name>
<protein>
    <submittedName>
        <fullName evidence="2">Uncharacterized protein</fullName>
    </submittedName>
</protein>
<reference evidence="2 3" key="1">
    <citation type="submission" date="2018-05" db="EMBL/GenBank/DDBJ databases">
        <title>Coraliomargarita sinensis sp. nov., isolated from a marine solar saltern.</title>
        <authorList>
            <person name="Zhou L.Y."/>
        </authorList>
    </citation>
    <scope>NUCLEOTIDE SEQUENCE [LARGE SCALE GENOMIC DNA]</scope>
    <source>
        <strain evidence="2 3">WN38</strain>
    </source>
</reference>
<organism evidence="2 3">
    <name type="scientific">Coraliomargarita sinensis</name>
    <dbReference type="NCBI Taxonomy" id="2174842"/>
    <lineage>
        <taxon>Bacteria</taxon>
        <taxon>Pseudomonadati</taxon>
        <taxon>Verrucomicrobiota</taxon>
        <taxon>Opitutia</taxon>
        <taxon>Puniceicoccales</taxon>
        <taxon>Coraliomargaritaceae</taxon>
        <taxon>Coraliomargarita</taxon>
    </lineage>
</organism>
<dbReference type="OrthoDB" id="195657at2"/>
<accession>A0A317ZEZ1</accession>
<dbReference type="InParanoid" id="A0A317ZEZ1"/>
<dbReference type="RefSeq" id="WP_110131041.1">
    <property type="nucleotide sequence ID" value="NZ_QHJQ01000005.1"/>
</dbReference>